<dbReference type="EMBL" id="BSXT01002526">
    <property type="protein sequence ID" value="GMF49416.1"/>
    <property type="molecule type" value="Genomic_DNA"/>
</dbReference>
<reference evidence="1" key="1">
    <citation type="submission" date="2023-04" db="EMBL/GenBank/DDBJ databases">
        <title>Phytophthora fragariaefolia NBRC 109709.</title>
        <authorList>
            <person name="Ichikawa N."/>
            <person name="Sato H."/>
            <person name="Tonouchi N."/>
        </authorList>
    </citation>
    <scope>NUCLEOTIDE SEQUENCE</scope>
    <source>
        <strain evidence="1">NBRC 109709</strain>
    </source>
</reference>
<keyword evidence="2" id="KW-1185">Reference proteome</keyword>
<name>A0A9W7D3F1_9STRA</name>
<dbReference type="OrthoDB" id="128575at2759"/>
<organism evidence="1 2">
    <name type="scientific">Phytophthora fragariaefolia</name>
    <dbReference type="NCBI Taxonomy" id="1490495"/>
    <lineage>
        <taxon>Eukaryota</taxon>
        <taxon>Sar</taxon>
        <taxon>Stramenopiles</taxon>
        <taxon>Oomycota</taxon>
        <taxon>Peronosporomycetes</taxon>
        <taxon>Peronosporales</taxon>
        <taxon>Peronosporaceae</taxon>
        <taxon>Phytophthora</taxon>
    </lineage>
</organism>
<proteinExistence type="predicted"/>
<evidence type="ECO:0000313" key="2">
    <source>
        <dbReference type="Proteomes" id="UP001165121"/>
    </source>
</evidence>
<accession>A0A9W7D3F1</accession>
<dbReference type="AlphaFoldDB" id="A0A9W7D3F1"/>
<comment type="caution">
    <text evidence="1">The sequence shown here is derived from an EMBL/GenBank/DDBJ whole genome shotgun (WGS) entry which is preliminary data.</text>
</comment>
<gene>
    <name evidence="1" type="ORF">Pfra01_001953000</name>
</gene>
<dbReference type="Proteomes" id="UP001165121">
    <property type="component" value="Unassembled WGS sequence"/>
</dbReference>
<evidence type="ECO:0000313" key="1">
    <source>
        <dbReference type="EMBL" id="GMF49416.1"/>
    </source>
</evidence>
<sequence>MCVRDTEADTGAAPDSQLLNRLCGYLQRLEVAQAGRTKERLHNERNYKHAVINATPLERFKNNDKCIKLTDKPPTETTT</sequence>
<protein>
    <submittedName>
        <fullName evidence="1">Unnamed protein product</fullName>
    </submittedName>
</protein>